<organism evidence="1 2">
    <name type="scientific">Araneus ventricosus</name>
    <name type="common">Orbweaver spider</name>
    <name type="synonym">Epeira ventricosa</name>
    <dbReference type="NCBI Taxonomy" id="182803"/>
    <lineage>
        <taxon>Eukaryota</taxon>
        <taxon>Metazoa</taxon>
        <taxon>Ecdysozoa</taxon>
        <taxon>Arthropoda</taxon>
        <taxon>Chelicerata</taxon>
        <taxon>Arachnida</taxon>
        <taxon>Araneae</taxon>
        <taxon>Araneomorphae</taxon>
        <taxon>Entelegynae</taxon>
        <taxon>Araneoidea</taxon>
        <taxon>Araneidae</taxon>
        <taxon>Araneus</taxon>
    </lineage>
</organism>
<gene>
    <name evidence="1" type="ORF">AVEN_124915_1</name>
</gene>
<dbReference type="Proteomes" id="UP000499080">
    <property type="component" value="Unassembled WGS sequence"/>
</dbReference>
<evidence type="ECO:0000313" key="2">
    <source>
        <dbReference type="Proteomes" id="UP000499080"/>
    </source>
</evidence>
<evidence type="ECO:0000313" key="1">
    <source>
        <dbReference type="EMBL" id="GBN21561.1"/>
    </source>
</evidence>
<reference evidence="1 2" key="1">
    <citation type="journal article" date="2019" name="Sci. Rep.">
        <title>Orb-weaving spider Araneus ventricosus genome elucidates the spidroin gene catalogue.</title>
        <authorList>
            <person name="Kono N."/>
            <person name="Nakamura H."/>
            <person name="Ohtoshi R."/>
            <person name="Moran D.A.P."/>
            <person name="Shinohara A."/>
            <person name="Yoshida Y."/>
            <person name="Fujiwara M."/>
            <person name="Mori M."/>
            <person name="Tomita M."/>
            <person name="Arakawa K."/>
        </authorList>
    </citation>
    <scope>NUCLEOTIDE SEQUENCE [LARGE SCALE GENOMIC DNA]</scope>
</reference>
<dbReference type="PANTHER" id="PTHR46114">
    <property type="entry name" value="APPLE DOMAIN-CONTAINING PROTEIN"/>
    <property type="match status" value="1"/>
</dbReference>
<dbReference type="PANTHER" id="PTHR46114:SF1">
    <property type="entry name" value="ZAD DOMAIN-CONTAINING PROTEIN"/>
    <property type="match status" value="1"/>
</dbReference>
<dbReference type="OrthoDB" id="8063408at2759"/>
<dbReference type="AlphaFoldDB" id="A0A4Y2M3L7"/>
<keyword evidence="2" id="KW-1185">Reference proteome</keyword>
<dbReference type="EMBL" id="BGPR01006755">
    <property type="protein sequence ID" value="GBN21561.1"/>
    <property type="molecule type" value="Genomic_DNA"/>
</dbReference>
<name>A0A4Y2M3L7_ARAVE</name>
<sequence>MIELKTPCEPHKWRLFIDSSKTSLKDILLANGNDLPSIPVAYSVDTKETFENISRILDKICYHDYNWKHCTDLKVVALLTGLQTCYTKYCCFLCEWDSLARDKHYILRK</sequence>
<accession>A0A4Y2M3L7</accession>
<proteinExistence type="predicted"/>
<comment type="caution">
    <text evidence="1">The sequence shown here is derived from an EMBL/GenBank/DDBJ whole genome shotgun (WGS) entry which is preliminary data.</text>
</comment>
<protein>
    <submittedName>
        <fullName evidence="1">Uncharacterized protein</fullName>
    </submittedName>
</protein>